<dbReference type="EMBL" id="JBHSCW010000001">
    <property type="protein sequence ID" value="MFC4350361.1"/>
    <property type="molecule type" value="Genomic_DNA"/>
</dbReference>
<dbReference type="InterPro" id="IPR020556">
    <property type="entry name" value="Amidase_CS"/>
</dbReference>
<dbReference type="SUPFAM" id="SSF75304">
    <property type="entry name" value="Amidase signature (AS) enzymes"/>
    <property type="match status" value="1"/>
</dbReference>
<evidence type="ECO:0000313" key="2">
    <source>
        <dbReference type="EMBL" id="MFC4350361.1"/>
    </source>
</evidence>
<accession>A0ABV8UGF9</accession>
<protein>
    <submittedName>
        <fullName evidence="2">Amidase</fullName>
    </submittedName>
</protein>
<proteinExistence type="predicted"/>
<evidence type="ECO:0000313" key="3">
    <source>
        <dbReference type="Proteomes" id="UP001595799"/>
    </source>
</evidence>
<dbReference type="InterPro" id="IPR036928">
    <property type="entry name" value="AS_sf"/>
</dbReference>
<organism evidence="2 3">
    <name type="scientific">Fodinicurvata halophila</name>
    <dbReference type="NCBI Taxonomy" id="1419723"/>
    <lineage>
        <taxon>Bacteria</taxon>
        <taxon>Pseudomonadati</taxon>
        <taxon>Pseudomonadota</taxon>
        <taxon>Alphaproteobacteria</taxon>
        <taxon>Rhodospirillales</taxon>
        <taxon>Rhodovibrionaceae</taxon>
        <taxon>Fodinicurvata</taxon>
    </lineage>
</organism>
<feature type="domain" description="Amidase" evidence="1">
    <location>
        <begin position="21"/>
        <end position="422"/>
    </location>
</feature>
<keyword evidence="3" id="KW-1185">Reference proteome</keyword>
<dbReference type="Gene3D" id="3.90.1300.10">
    <property type="entry name" value="Amidase signature (AS) domain"/>
    <property type="match status" value="1"/>
</dbReference>
<evidence type="ECO:0000259" key="1">
    <source>
        <dbReference type="Pfam" id="PF01425"/>
    </source>
</evidence>
<dbReference type="PANTHER" id="PTHR11895:SF67">
    <property type="entry name" value="AMIDASE DOMAIN-CONTAINING PROTEIN"/>
    <property type="match status" value="1"/>
</dbReference>
<sequence>MYDTAHLYLDDFRTGQITSTEFVSRCLETISKRNPSLHALSDVLEDRALAQAEDIDRRKREGGKTGRLAGLPVIIKDLVDVEGAHCKAGLEFLKDYVARQDAELVKRLRAADAVILAMGETDSGAFLVRTPQTTHPNAPEHVVGGSSGGSAAAVAAGFGLAGIGTDTGGSIRIPAACCSIAGFKPTYGRVPLEGVRPLAWSLDHAGPLVNSAADIAPIQAVLDPQFDSTGGPTRGQFVLGHDPNYYADAVPEVRQAFDHALKLAESLGHEVREVSLPSPDSVLAFHMINLTAEAGAYHFEHFPDQWDNYPEGVRQALDIAKREPAYRYVQAERARQGARQQVSRAFKQVDFLLAPTLPVLPPRKSDETVETAKGSIPVLQAHISYTCLFDQTGHPAVSLPIHRNDQGLGASVQIVAPLDEDKAAVDLAVALEEARGPLQG</sequence>
<dbReference type="PANTHER" id="PTHR11895">
    <property type="entry name" value="TRANSAMIDASE"/>
    <property type="match status" value="1"/>
</dbReference>
<dbReference type="InterPro" id="IPR023631">
    <property type="entry name" value="Amidase_dom"/>
</dbReference>
<dbReference type="Pfam" id="PF01425">
    <property type="entry name" value="Amidase"/>
    <property type="match status" value="1"/>
</dbReference>
<gene>
    <name evidence="2" type="ORF">ACFOW6_02265</name>
</gene>
<dbReference type="RefSeq" id="WP_382420700.1">
    <property type="nucleotide sequence ID" value="NZ_JBHSCW010000001.1"/>
</dbReference>
<dbReference type="InterPro" id="IPR000120">
    <property type="entry name" value="Amidase"/>
</dbReference>
<reference evidence="3" key="1">
    <citation type="journal article" date="2019" name="Int. J. Syst. Evol. Microbiol.">
        <title>The Global Catalogue of Microorganisms (GCM) 10K type strain sequencing project: providing services to taxonomists for standard genome sequencing and annotation.</title>
        <authorList>
            <consortium name="The Broad Institute Genomics Platform"/>
            <consortium name="The Broad Institute Genome Sequencing Center for Infectious Disease"/>
            <person name="Wu L."/>
            <person name="Ma J."/>
        </authorList>
    </citation>
    <scope>NUCLEOTIDE SEQUENCE [LARGE SCALE GENOMIC DNA]</scope>
    <source>
        <strain evidence="3">CECT 8472</strain>
    </source>
</reference>
<name>A0ABV8UGF9_9PROT</name>
<dbReference type="Proteomes" id="UP001595799">
    <property type="component" value="Unassembled WGS sequence"/>
</dbReference>
<dbReference type="PROSITE" id="PS00571">
    <property type="entry name" value="AMIDASES"/>
    <property type="match status" value="1"/>
</dbReference>
<comment type="caution">
    <text evidence="2">The sequence shown here is derived from an EMBL/GenBank/DDBJ whole genome shotgun (WGS) entry which is preliminary data.</text>
</comment>